<feature type="compositionally biased region" description="Pro residues" evidence="2">
    <location>
        <begin position="450"/>
        <end position="460"/>
    </location>
</feature>
<name>A0A2P2JJU4_RHIMU</name>
<evidence type="ECO:0000313" key="3">
    <source>
        <dbReference type="EMBL" id="MBW93705.1"/>
    </source>
</evidence>
<keyword evidence="1" id="KW-0175">Coiled coil</keyword>
<accession>A0A2P2JJU4</accession>
<feature type="compositionally biased region" description="Low complexity" evidence="2">
    <location>
        <begin position="271"/>
        <end position="283"/>
    </location>
</feature>
<keyword evidence="3" id="KW-0418">Kinase</keyword>
<sequence length="460" mass="50763">MTEDEKVVLVVEEDGKQINLTDDTAAAFKSKATRNISTATAATSSSSLYSSSSSSSTAATSLAAKAIRASSAGHTNRDSSLSSAYAHSRPVSRHTSSSSSFSASISDRTAPSPPKDWDWGSHSSKPSDVEKASIRRNLNAAQQQQQQQPHGFWGNLARKAKSLLDVDEDNPLPSPPQRSQQRRHQPVPSTTTKPRYQNSNPNYESHQKKENPTLQKSLDAISSSFSYIGNAVEEGLTVVENRTAGIIKETRKHIKSKSVESTANNQGTSHRSMQQPSQRQMQIPPQMETDIELQLKASRDVAMAMAAKAKLLLRELKTVKADLAFAKERCAQLEEENKILRENRERGDNPEDDDLIRLQLETLLAEKARLAHENSVYARENRFLREVVEYHQLTMQDVVYLDEGTEEVTEVYPIKVVSNSHTVSTPSPPLPTESSVDSGLRVTREISARPVPPPGLLELS</sequence>
<feature type="region of interest" description="Disordered" evidence="2">
    <location>
        <begin position="420"/>
        <end position="460"/>
    </location>
</feature>
<proteinExistence type="predicted"/>
<feature type="coiled-coil region" evidence="1">
    <location>
        <begin position="309"/>
        <end position="343"/>
    </location>
</feature>
<feature type="region of interest" description="Disordered" evidence="2">
    <location>
        <begin position="252"/>
        <end position="283"/>
    </location>
</feature>
<evidence type="ECO:0000256" key="1">
    <source>
        <dbReference type="SAM" id="Coils"/>
    </source>
</evidence>
<dbReference type="PANTHER" id="PTHR31016:SF22">
    <property type="entry name" value="RRNA BIOGENESIS PROTEIN RRP36-LIKE"/>
    <property type="match status" value="1"/>
</dbReference>
<evidence type="ECO:0000256" key="2">
    <source>
        <dbReference type="SAM" id="MobiDB-lite"/>
    </source>
</evidence>
<feature type="region of interest" description="Disordered" evidence="2">
    <location>
        <begin position="60"/>
        <end position="130"/>
    </location>
</feature>
<dbReference type="GO" id="GO:0016301">
    <property type="term" value="F:kinase activity"/>
    <property type="evidence" value="ECO:0007669"/>
    <property type="project" value="UniProtKB-KW"/>
</dbReference>
<reference evidence="3" key="1">
    <citation type="submission" date="2018-02" db="EMBL/GenBank/DDBJ databases">
        <title>Rhizophora mucronata_Transcriptome.</title>
        <authorList>
            <person name="Meera S.P."/>
            <person name="Sreeshan A."/>
            <person name="Augustine A."/>
        </authorList>
    </citation>
    <scope>NUCLEOTIDE SEQUENCE</scope>
    <source>
        <tissue evidence="3">Leaf</tissue>
    </source>
</reference>
<feature type="compositionally biased region" description="Polar residues" evidence="2">
    <location>
        <begin position="72"/>
        <end position="85"/>
    </location>
</feature>
<feature type="compositionally biased region" description="Basic and acidic residues" evidence="2">
    <location>
        <begin position="115"/>
        <end position="130"/>
    </location>
</feature>
<feature type="compositionally biased region" description="Polar residues" evidence="2">
    <location>
        <begin position="190"/>
        <end position="204"/>
    </location>
</feature>
<feature type="region of interest" description="Disordered" evidence="2">
    <location>
        <begin position="166"/>
        <end position="213"/>
    </location>
</feature>
<dbReference type="EMBL" id="GGEC01013222">
    <property type="protein sequence ID" value="MBW93705.1"/>
    <property type="molecule type" value="Transcribed_RNA"/>
</dbReference>
<organism evidence="3">
    <name type="scientific">Rhizophora mucronata</name>
    <name type="common">Asiatic mangrove</name>
    <dbReference type="NCBI Taxonomy" id="61149"/>
    <lineage>
        <taxon>Eukaryota</taxon>
        <taxon>Viridiplantae</taxon>
        <taxon>Streptophyta</taxon>
        <taxon>Embryophyta</taxon>
        <taxon>Tracheophyta</taxon>
        <taxon>Spermatophyta</taxon>
        <taxon>Magnoliopsida</taxon>
        <taxon>eudicotyledons</taxon>
        <taxon>Gunneridae</taxon>
        <taxon>Pentapetalae</taxon>
        <taxon>rosids</taxon>
        <taxon>fabids</taxon>
        <taxon>Malpighiales</taxon>
        <taxon>Rhizophoraceae</taxon>
        <taxon>Rhizophora</taxon>
    </lineage>
</organism>
<feature type="compositionally biased region" description="Low complexity" evidence="2">
    <location>
        <begin position="93"/>
        <end position="108"/>
    </location>
</feature>
<feature type="compositionally biased region" description="Polar residues" evidence="2">
    <location>
        <begin position="259"/>
        <end position="270"/>
    </location>
</feature>
<dbReference type="AlphaFoldDB" id="A0A2P2JJU4"/>
<keyword evidence="3" id="KW-0808">Transferase</keyword>
<dbReference type="PANTHER" id="PTHR31016">
    <property type="entry name" value="OS04G0228100 PROTEIN"/>
    <property type="match status" value="1"/>
</dbReference>
<protein>
    <submittedName>
        <fullName evidence="3">Cyclin-dependent kinase 12 isoform X2</fullName>
    </submittedName>
</protein>